<sequence>MAVEEGVVDEATQESGGGPGGLGVGEGACPRTGEVDLARGESGQFHRQLSGLHRTEIEGVPVLLSGDSCPRAEGEMAGDARGVQPHPPHGLELFAALHVLSDDQPPPADRPAALVHEDGAVEAETPTDLGMHEPDSALGAEAVAARHPSGDPQVLGVQREHVVNRGRRDIAPVQDGSREVEVAADVRPGEEYSTAVRGEVGELEIAGEPQASGDQLGHVAAGQVDRARRGLGEVDRLREMAAVQEQRAGELGRLQIE</sequence>
<gene>
    <name evidence="2" type="ORF">HNR40_001884</name>
</gene>
<feature type="compositionally biased region" description="Acidic residues" evidence="1">
    <location>
        <begin position="1"/>
        <end position="12"/>
    </location>
</feature>
<proteinExistence type="predicted"/>
<dbReference type="AlphaFoldDB" id="A0A7W8EDC7"/>
<name>A0A7W8EDC7_9ACTN</name>
<reference evidence="2 3" key="1">
    <citation type="submission" date="2020-08" db="EMBL/GenBank/DDBJ databases">
        <title>Genomic Encyclopedia of Type Strains, Phase IV (KMG-IV): sequencing the most valuable type-strain genomes for metagenomic binning, comparative biology and taxonomic classification.</title>
        <authorList>
            <person name="Goeker M."/>
        </authorList>
    </citation>
    <scope>NUCLEOTIDE SEQUENCE [LARGE SCALE GENOMIC DNA]</scope>
    <source>
        <strain evidence="2 3">DSM 45385</strain>
    </source>
</reference>
<dbReference type="RefSeq" id="WP_184959864.1">
    <property type="nucleotide sequence ID" value="NZ_JACHIN010000002.1"/>
</dbReference>
<organism evidence="2 3">
    <name type="scientific">Nonomuraea endophytica</name>
    <dbReference type="NCBI Taxonomy" id="714136"/>
    <lineage>
        <taxon>Bacteria</taxon>
        <taxon>Bacillati</taxon>
        <taxon>Actinomycetota</taxon>
        <taxon>Actinomycetes</taxon>
        <taxon>Streptosporangiales</taxon>
        <taxon>Streptosporangiaceae</taxon>
        <taxon>Nonomuraea</taxon>
    </lineage>
</organism>
<dbReference type="EMBL" id="JACHIN010000002">
    <property type="protein sequence ID" value="MBB5076420.1"/>
    <property type="molecule type" value="Genomic_DNA"/>
</dbReference>
<accession>A0A7W8EDC7</accession>
<keyword evidence="3" id="KW-1185">Reference proteome</keyword>
<feature type="region of interest" description="Disordered" evidence="1">
    <location>
        <begin position="1"/>
        <end position="34"/>
    </location>
</feature>
<dbReference type="Proteomes" id="UP000568380">
    <property type="component" value="Unassembled WGS sequence"/>
</dbReference>
<protein>
    <submittedName>
        <fullName evidence="2">Uncharacterized protein</fullName>
    </submittedName>
</protein>
<comment type="caution">
    <text evidence="2">The sequence shown here is derived from an EMBL/GenBank/DDBJ whole genome shotgun (WGS) entry which is preliminary data.</text>
</comment>
<evidence type="ECO:0000313" key="2">
    <source>
        <dbReference type="EMBL" id="MBB5076420.1"/>
    </source>
</evidence>
<evidence type="ECO:0000313" key="3">
    <source>
        <dbReference type="Proteomes" id="UP000568380"/>
    </source>
</evidence>
<feature type="compositionally biased region" description="Gly residues" evidence="1">
    <location>
        <begin position="15"/>
        <end position="26"/>
    </location>
</feature>
<evidence type="ECO:0000256" key="1">
    <source>
        <dbReference type="SAM" id="MobiDB-lite"/>
    </source>
</evidence>